<dbReference type="Pfam" id="PF01816">
    <property type="entry name" value="LRV"/>
    <property type="match status" value="3"/>
</dbReference>
<dbReference type="STRING" id="1476583.DEIPH_ctg079orf0019"/>
<keyword evidence="2" id="KW-1185">Reference proteome</keyword>
<dbReference type="RefSeq" id="WP_081790965.1">
    <property type="nucleotide sequence ID" value="NZ_JHAC01000070.1"/>
</dbReference>
<dbReference type="PATRIC" id="fig|1476583.3.peg.3268"/>
<dbReference type="EMBL" id="JHAC01000070">
    <property type="protein sequence ID" value="EYB66638.1"/>
    <property type="molecule type" value="Genomic_DNA"/>
</dbReference>
<dbReference type="InterPro" id="IPR016024">
    <property type="entry name" value="ARM-type_fold"/>
</dbReference>
<dbReference type="OrthoDB" id="68368at2"/>
<dbReference type="AlphaFoldDB" id="A0A016QKR3"/>
<name>A0A016QKR3_9DEIO</name>
<evidence type="ECO:0008006" key="3">
    <source>
        <dbReference type="Google" id="ProtNLM"/>
    </source>
</evidence>
<evidence type="ECO:0000313" key="2">
    <source>
        <dbReference type="Proteomes" id="UP000020492"/>
    </source>
</evidence>
<protein>
    <recommendedName>
        <fullName evidence="3">Leucine rich repeat variant</fullName>
    </recommendedName>
</protein>
<organism evidence="1 2">
    <name type="scientific">Deinococcus phoenicis</name>
    <dbReference type="NCBI Taxonomy" id="1476583"/>
    <lineage>
        <taxon>Bacteria</taxon>
        <taxon>Thermotogati</taxon>
        <taxon>Deinococcota</taxon>
        <taxon>Deinococci</taxon>
        <taxon>Deinococcales</taxon>
        <taxon>Deinococcaceae</taxon>
        <taxon>Deinococcus</taxon>
    </lineage>
</organism>
<dbReference type="Proteomes" id="UP000020492">
    <property type="component" value="Unassembled WGS sequence"/>
</dbReference>
<dbReference type="Gene3D" id="1.25.10.10">
    <property type="entry name" value="Leucine-rich Repeat Variant"/>
    <property type="match status" value="1"/>
</dbReference>
<dbReference type="InterPro" id="IPR011989">
    <property type="entry name" value="ARM-like"/>
</dbReference>
<accession>A0A016QKR3</accession>
<dbReference type="InterPro" id="IPR004830">
    <property type="entry name" value="LRR_variant"/>
</dbReference>
<comment type="caution">
    <text evidence="1">The sequence shown here is derived from an EMBL/GenBank/DDBJ whole genome shotgun (WGS) entry which is preliminary data.</text>
</comment>
<reference evidence="1 2" key="1">
    <citation type="submission" date="2014-03" db="EMBL/GenBank/DDBJ databases">
        <title>Draft genome sequence of Deinococcus phoenicis 1P10ME.</title>
        <authorList>
            <person name="Stepanov V.G."/>
            <person name="Vaishampayan P."/>
            <person name="Venkateswaran K."/>
            <person name="Fox G.E."/>
        </authorList>
    </citation>
    <scope>NUCLEOTIDE SEQUENCE [LARGE SCALE GENOMIC DNA]</scope>
    <source>
        <strain evidence="1 2">1P10ME</strain>
    </source>
</reference>
<gene>
    <name evidence="1" type="ORF">DEIPH_ctg079orf0019</name>
</gene>
<proteinExistence type="predicted"/>
<dbReference type="SUPFAM" id="SSF48371">
    <property type="entry name" value="ARM repeat"/>
    <property type="match status" value="1"/>
</dbReference>
<dbReference type="eggNOG" id="COG1413">
    <property type="taxonomic scope" value="Bacteria"/>
</dbReference>
<evidence type="ECO:0000313" key="1">
    <source>
        <dbReference type="EMBL" id="EYB66638.1"/>
    </source>
</evidence>
<sequence>MPCPEQPASGATAAELTRLARHPRPELRAAVAAHPNTPAALLGELGADFPGAVLRNPALVLLRLAQPRLLLGWPAETLAALARCPEAPDWVHQAALKHADLRVRLAVAAHPAPSAGHLRQLAGQPFWQARAVLARRPDLPPELVEQLAADPDYGVRLAVAGRPALPGALRRRLGQDPHPLVREAARSLPSRCG</sequence>